<dbReference type="EMBL" id="VCDN01000100">
    <property type="protein sequence ID" value="MDX7989186.1"/>
    <property type="molecule type" value="Genomic_DNA"/>
</dbReference>
<sequence length="100" mass="11579">MSIQPMQPDRDHLGHWTHPDFPVNEEWTQALTLNWLLQNNMVLKVMSLEDDNAAISERYATGDANVSDWNPAQPEGDWFLLSIHDSEDGPMCIWGQHKHR</sequence>
<gene>
    <name evidence="1" type="ORF">FE392_18035</name>
</gene>
<name>A0ABU4SEN9_9GAMM</name>
<evidence type="ECO:0000313" key="1">
    <source>
        <dbReference type="EMBL" id="MDX7989186.1"/>
    </source>
</evidence>
<comment type="caution">
    <text evidence="1">The sequence shown here is derived from an EMBL/GenBank/DDBJ whole genome shotgun (WGS) entry which is preliminary data.</text>
</comment>
<dbReference type="RefSeq" id="WP_319931556.1">
    <property type="nucleotide sequence ID" value="NZ_VCDN01000100.1"/>
</dbReference>
<protein>
    <submittedName>
        <fullName evidence="1">Uncharacterized protein</fullName>
    </submittedName>
</protein>
<reference evidence="2" key="1">
    <citation type="journal article" date="2024" name="Toxins">
        <title>Genome Sequence Analysis of Native Xenorhabdus Strains Isolated from Entomopathogenic Nematodes in Argentina.</title>
        <authorList>
            <person name="Palma L."/>
            <person name="Frizzo L."/>
            <person name="Kaiser S."/>
            <person name="Berry C."/>
            <person name="Caballero P."/>
            <person name="Bode H.B."/>
            <person name="Del Valle E.E."/>
        </authorList>
    </citation>
    <scope>NUCLEOTIDE SEQUENCE [LARGE SCALE GENOMIC DNA]</scope>
    <source>
        <strain evidence="2">12</strain>
    </source>
</reference>
<keyword evidence="2" id="KW-1185">Reference proteome</keyword>
<evidence type="ECO:0000313" key="2">
    <source>
        <dbReference type="Proteomes" id="UP001271890"/>
    </source>
</evidence>
<organism evidence="1 2">
    <name type="scientific">Xenorhabdus santafensis</name>
    <dbReference type="NCBI Taxonomy" id="2582833"/>
    <lineage>
        <taxon>Bacteria</taxon>
        <taxon>Pseudomonadati</taxon>
        <taxon>Pseudomonadota</taxon>
        <taxon>Gammaproteobacteria</taxon>
        <taxon>Enterobacterales</taxon>
        <taxon>Morganellaceae</taxon>
        <taxon>Xenorhabdus</taxon>
    </lineage>
</organism>
<accession>A0ABU4SEN9</accession>
<proteinExistence type="predicted"/>
<dbReference type="Proteomes" id="UP001271890">
    <property type="component" value="Unassembled WGS sequence"/>
</dbReference>